<protein>
    <submittedName>
        <fullName evidence="5">ABC transporter substrate-binding protein</fullName>
    </submittedName>
</protein>
<dbReference type="PANTHER" id="PTHR30535">
    <property type="entry name" value="VITAMIN B12-BINDING PROTEIN"/>
    <property type="match status" value="1"/>
</dbReference>
<name>A0ABQ2LRG4_9MICC</name>
<evidence type="ECO:0000313" key="6">
    <source>
        <dbReference type="Proteomes" id="UP000642509"/>
    </source>
</evidence>
<feature type="signal peptide" evidence="3">
    <location>
        <begin position="1"/>
        <end position="41"/>
    </location>
</feature>
<sequence>MTPMHPSRQTRPTGRRRALAGTVTATLLAITVALTGCGATGAPSDAATSGSTPATTSSAGGSGTGATSASPDVTASADASEAPALDLPDPASIEGPSTAEAVAEILPIENPQTPELPVTVTDHDGQDVTIESADRILALDLYGTFSDIVTGLGLGDRLVGRTSSDTSSAMADLPLVTSSGHDLNAEAILSLRPTVVLADTTLGPPEVYDQLRSAGITLVMFDPDRSLETNEDMMVQVARALGVPEAGEALVERYDAEMETAQARIEALVPDDEADLVSAAILYVRGTAGIFFVMGSDSGGDVVESVGALNAAEQAGITGTKPANAEALAALNPDVILVMADGLESTGGLTGLLERPGVTQTAAGQKQRIVDVPDGQLMSYGPQTPQALVALAEAVYNPEGAR</sequence>
<evidence type="ECO:0000256" key="3">
    <source>
        <dbReference type="SAM" id="SignalP"/>
    </source>
</evidence>
<dbReference type="PANTHER" id="PTHR30535:SF4">
    <property type="entry name" value="HEMIN-BINDING PERIPLASMIC PROTEIN HMUT"/>
    <property type="match status" value="1"/>
</dbReference>
<organism evidence="5 6">
    <name type="scientific">Citricoccus zhacaiensis</name>
    <dbReference type="NCBI Taxonomy" id="489142"/>
    <lineage>
        <taxon>Bacteria</taxon>
        <taxon>Bacillati</taxon>
        <taxon>Actinomycetota</taxon>
        <taxon>Actinomycetes</taxon>
        <taxon>Micrococcales</taxon>
        <taxon>Micrococcaceae</taxon>
        <taxon>Citricoccus</taxon>
    </lineage>
</organism>
<dbReference type="PROSITE" id="PS50983">
    <property type="entry name" value="FE_B12_PBP"/>
    <property type="match status" value="1"/>
</dbReference>
<feature type="region of interest" description="Disordered" evidence="2">
    <location>
        <begin position="41"/>
        <end position="95"/>
    </location>
</feature>
<gene>
    <name evidence="5" type="ORF">GCM10010977_07680</name>
</gene>
<evidence type="ECO:0000259" key="4">
    <source>
        <dbReference type="PROSITE" id="PS50983"/>
    </source>
</evidence>
<dbReference type="RefSeq" id="WP_188804409.1">
    <property type="nucleotide sequence ID" value="NZ_BAAAOU010000001.1"/>
</dbReference>
<dbReference type="InterPro" id="IPR002491">
    <property type="entry name" value="ABC_transptr_periplasmic_BD"/>
</dbReference>
<feature type="chain" id="PRO_5046186351" evidence="3">
    <location>
        <begin position="42"/>
        <end position="402"/>
    </location>
</feature>
<comment type="similarity">
    <text evidence="1">Belongs to the bacterial solute-binding protein 8 family.</text>
</comment>
<dbReference type="EMBL" id="BMLQ01000002">
    <property type="protein sequence ID" value="GGO42279.1"/>
    <property type="molecule type" value="Genomic_DNA"/>
</dbReference>
<evidence type="ECO:0000313" key="5">
    <source>
        <dbReference type="EMBL" id="GGO42279.1"/>
    </source>
</evidence>
<dbReference type="Gene3D" id="3.40.50.1980">
    <property type="entry name" value="Nitrogenase molybdenum iron protein domain"/>
    <property type="match status" value="2"/>
</dbReference>
<dbReference type="Pfam" id="PF01497">
    <property type="entry name" value="Peripla_BP_2"/>
    <property type="match status" value="1"/>
</dbReference>
<reference evidence="6" key="1">
    <citation type="journal article" date="2019" name="Int. J. Syst. Evol. Microbiol.">
        <title>The Global Catalogue of Microorganisms (GCM) 10K type strain sequencing project: providing services to taxonomists for standard genome sequencing and annotation.</title>
        <authorList>
            <consortium name="The Broad Institute Genomics Platform"/>
            <consortium name="The Broad Institute Genome Sequencing Center for Infectious Disease"/>
            <person name="Wu L."/>
            <person name="Ma J."/>
        </authorList>
    </citation>
    <scope>NUCLEOTIDE SEQUENCE [LARGE SCALE GENOMIC DNA]</scope>
    <source>
        <strain evidence="6">CGMCC 1.7064</strain>
    </source>
</reference>
<accession>A0ABQ2LRG4</accession>
<comment type="caution">
    <text evidence="5">The sequence shown here is derived from an EMBL/GenBank/DDBJ whole genome shotgun (WGS) entry which is preliminary data.</text>
</comment>
<dbReference type="SUPFAM" id="SSF53807">
    <property type="entry name" value="Helical backbone' metal receptor"/>
    <property type="match status" value="1"/>
</dbReference>
<dbReference type="Proteomes" id="UP000642509">
    <property type="component" value="Unassembled WGS sequence"/>
</dbReference>
<keyword evidence="6" id="KW-1185">Reference proteome</keyword>
<evidence type="ECO:0000256" key="1">
    <source>
        <dbReference type="ARBA" id="ARBA00008814"/>
    </source>
</evidence>
<dbReference type="InterPro" id="IPR050902">
    <property type="entry name" value="ABC_Transporter_SBP"/>
</dbReference>
<feature type="compositionally biased region" description="Low complexity" evidence="2">
    <location>
        <begin position="41"/>
        <end position="72"/>
    </location>
</feature>
<feature type="domain" description="Fe/B12 periplasmic-binding" evidence="4">
    <location>
        <begin position="137"/>
        <end position="399"/>
    </location>
</feature>
<evidence type="ECO:0000256" key="2">
    <source>
        <dbReference type="SAM" id="MobiDB-lite"/>
    </source>
</evidence>
<proteinExistence type="inferred from homology"/>
<keyword evidence="3" id="KW-0732">Signal</keyword>